<proteinExistence type="predicted"/>
<comment type="caution">
    <text evidence="1">The sequence shown here is derived from an EMBL/GenBank/DDBJ whole genome shotgun (WGS) entry which is preliminary data.</text>
</comment>
<sequence length="236" mass="24964">MDCGSGVGCGDGVGCGAAVTPTSCWTRPRLLGDALGTKSWLAEHGIVTDFILGNYYQGVASGGNEQTDAYGGKVDMIFMFQGEKFGLNKGLNVAMHAETRFGQDISREAGSLTLPNAPMLWPLPGDYHGTNITGLMLTQSFFDGKADAVFGKLNVLDVADMLLPEVAGGREGFLNVNGLVSALPWLRYVNLSVWGGGAWTNKPQGVGSAFIFFGTESVTTNWDFSESFEDGVGLLA</sequence>
<dbReference type="InterPro" id="IPR038673">
    <property type="entry name" value="OprB_sf"/>
</dbReference>
<name>X0UYT2_9ZZZZ</name>
<accession>X0UYT2</accession>
<dbReference type="AlphaFoldDB" id="X0UYT2"/>
<organism evidence="1">
    <name type="scientific">marine sediment metagenome</name>
    <dbReference type="NCBI Taxonomy" id="412755"/>
    <lineage>
        <taxon>unclassified sequences</taxon>
        <taxon>metagenomes</taxon>
        <taxon>ecological metagenomes</taxon>
    </lineage>
</organism>
<reference evidence="1" key="1">
    <citation type="journal article" date="2014" name="Front. Microbiol.">
        <title>High frequency of phylogenetically diverse reductive dehalogenase-homologous genes in deep subseafloor sedimentary metagenomes.</title>
        <authorList>
            <person name="Kawai M."/>
            <person name="Futagami T."/>
            <person name="Toyoda A."/>
            <person name="Takaki Y."/>
            <person name="Nishi S."/>
            <person name="Hori S."/>
            <person name="Arai W."/>
            <person name="Tsubouchi T."/>
            <person name="Morono Y."/>
            <person name="Uchiyama I."/>
            <person name="Ito T."/>
            <person name="Fujiyama A."/>
            <person name="Inagaki F."/>
            <person name="Takami H."/>
        </authorList>
    </citation>
    <scope>NUCLEOTIDE SEQUENCE</scope>
    <source>
        <strain evidence="1">Expedition CK06-06</strain>
    </source>
</reference>
<protein>
    <submittedName>
        <fullName evidence="1">Uncharacterized protein</fullName>
    </submittedName>
</protein>
<feature type="non-terminal residue" evidence="1">
    <location>
        <position position="236"/>
    </location>
</feature>
<dbReference type="EMBL" id="BARS01026027">
    <property type="protein sequence ID" value="GAG10984.1"/>
    <property type="molecule type" value="Genomic_DNA"/>
</dbReference>
<evidence type="ECO:0000313" key="1">
    <source>
        <dbReference type="EMBL" id="GAG10984.1"/>
    </source>
</evidence>
<dbReference type="Gene3D" id="2.40.160.180">
    <property type="entry name" value="Carbohydrate-selective porin OprB"/>
    <property type="match status" value="1"/>
</dbReference>
<gene>
    <name evidence="1" type="ORF">S01H1_41063</name>
</gene>